<dbReference type="AlphaFoldDB" id="A0AA39QHZ7"/>
<feature type="region of interest" description="Disordered" evidence="1">
    <location>
        <begin position="70"/>
        <end position="96"/>
    </location>
</feature>
<keyword evidence="4" id="KW-1185">Reference proteome</keyword>
<reference evidence="3" key="1">
    <citation type="submission" date="2023-06" db="EMBL/GenBank/DDBJ databases">
        <authorList>
            <consortium name="Lawrence Berkeley National Laboratory"/>
            <person name="Ahrendt S."/>
            <person name="Sahu N."/>
            <person name="Indic B."/>
            <person name="Wong-Bajracharya J."/>
            <person name="Merenyi Z."/>
            <person name="Ke H.-M."/>
            <person name="Monk M."/>
            <person name="Kocsube S."/>
            <person name="Drula E."/>
            <person name="Lipzen A."/>
            <person name="Balint B."/>
            <person name="Henrissat B."/>
            <person name="Andreopoulos B."/>
            <person name="Martin F.M."/>
            <person name="Harder C.B."/>
            <person name="Rigling D."/>
            <person name="Ford K.L."/>
            <person name="Foster G.D."/>
            <person name="Pangilinan J."/>
            <person name="Papanicolaou A."/>
            <person name="Barry K."/>
            <person name="LaButti K."/>
            <person name="Viragh M."/>
            <person name="Koriabine M."/>
            <person name="Yan M."/>
            <person name="Riley R."/>
            <person name="Champramary S."/>
            <person name="Plett K.L."/>
            <person name="Tsai I.J."/>
            <person name="Slot J."/>
            <person name="Sipos G."/>
            <person name="Plett J."/>
            <person name="Nagy L.G."/>
            <person name="Grigoriev I.V."/>
        </authorList>
    </citation>
    <scope>NUCLEOTIDE SEQUENCE</scope>
    <source>
        <strain evidence="3">HWK02</strain>
    </source>
</reference>
<dbReference type="InterPro" id="IPR011990">
    <property type="entry name" value="TPR-like_helical_dom_sf"/>
</dbReference>
<gene>
    <name evidence="3" type="ORF">EDD18DRAFT_1100685</name>
</gene>
<evidence type="ECO:0000256" key="1">
    <source>
        <dbReference type="SAM" id="MobiDB-lite"/>
    </source>
</evidence>
<accession>A0AA39QHZ7</accession>
<dbReference type="Pfam" id="PF12770">
    <property type="entry name" value="CHAT"/>
    <property type="match status" value="1"/>
</dbReference>
<organism evidence="3 4">
    <name type="scientific">Armillaria luteobubalina</name>
    <dbReference type="NCBI Taxonomy" id="153913"/>
    <lineage>
        <taxon>Eukaryota</taxon>
        <taxon>Fungi</taxon>
        <taxon>Dikarya</taxon>
        <taxon>Basidiomycota</taxon>
        <taxon>Agaricomycotina</taxon>
        <taxon>Agaricomycetes</taxon>
        <taxon>Agaricomycetidae</taxon>
        <taxon>Agaricales</taxon>
        <taxon>Marasmiineae</taxon>
        <taxon>Physalacriaceae</taxon>
        <taxon>Armillaria</taxon>
    </lineage>
</organism>
<dbReference type="InterPro" id="IPR024983">
    <property type="entry name" value="CHAT_dom"/>
</dbReference>
<dbReference type="Gene3D" id="1.25.40.10">
    <property type="entry name" value="Tetratricopeptide repeat domain"/>
    <property type="match status" value="1"/>
</dbReference>
<proteinExistence type="predicted"/>
<dbReference type="SUPFAM" id="SSF48452">
    <property type="entry name" value="TPR-like"/>
    <property type="match status" value="1"/>
</dbReference>
<dbReference type="EMBL" id="JAUEPU010000005">
    <property type="protein sequence ID" value="KAK0502206.1"/>
    <property type="molecule type" value="Genomic_DNA"/>
</dbReference>
<evidence type="ECO:0000259" key="2">
    <source>
        <dbReference type="Pfam" id="PF12770"/>
    </source>
</evidence>
<sequence length="1010" mass="111663">MDDIIIQELMMIKEAESPCWNLMETIEILMSFASSLMFDKCEGWSQVIGKLDNDDPALELAFRTIAIPSEHSSNPSSDNENSLFVLPTTNSQSEPHLSSNDLIISCALLNNRGVQLLEHFEQFSHEDNLQNAISALDHSVSFTLVSDPGKSDLLSNLCAAFLGHFKLLRGSRNLDQAVKFGNNVVSLADGDGDDQAPIFYNLSNCYAVCSALQGNQDDLNSAILTAELAVSASAEGSPQKPSSLYTLTVRLAQRFEELGELDDIESAIKMGCLAFSLAAEGDQLKSMALDMVAIPSLQARFAEYGNPADLDEAIIRGMDALNAVPGRSPDKPVMLVTLSNCHYSHFELNGDLNDLTEAISLLQNALSHVPDRHVNKPVILYNLCNRLNYRFRSTQDANDLDKAVSAGRRAVACNPDNHSVRATSLGLLTSSLQTCFQVHKHADDLEESITCGRKSLSYIPDDDLSRSVALLHLATSVALRFDHFQNPLDAKEAISLSKSAVHAPADNLSTRLKAARQWARLCRNLDFPSALEAYKVVVNLVPQVAWTRQINEAVEWVIHCDEADTALEWLEMGWAIVWGQLHNLRSPVDFVSDAHPDLTERLSEVAVALEKATSQYVDTEYFKESTMEDIAKEHRRLATEWDSLVERVRALPGFEDPLGPKKLATLKNAAKLGPVVILNTFHMKCDALVLIPGLDNVVRISLEDFSHQKAKILQKRLNKLLSALGVRTQASQPVYSTLDKDVFMNVLKELWTCVMKPVLDSLAFSASPLAFLPIHAAGDYRTNEPGTKLSDYVVSSYTPTLTILLDKLEKTRRFKGLLAISQPNTPGLLCLLGTTGELQKIEKRVNRVHVEYLRGEEAMPDKVLDGMSACNWVHMACHAMQEKAKPLDSTFHLHHSSNYHDESFPDADFAYLSACQTATGDESLSEESVHLAAGMLMARYQSVIVTLWSIRDADAPLIADEVYSQLFKDREPDSGNAAIALHHAIQSLCKCVEDEPDSFVRWVPFIHVGV</sequence>
<name>A0AA39QHZ7_9AGAR</name>
<dbReference type="Proteomes" id="UP001175228">
    <property type="component" value="Unassembled WGS sequence"/>
</dbReference>
<evidence type="ECO:0000313" key="3">
    <source>
        <dbReference type="EMBL" id="KAK0502206.1"/>
    </source>
</evidence>
<feature type="domain" description="CHAT" evidence="2">
    <location>
        <begin position="765"/>
        <end position="1009"/>
    </location>
</feature>
<protein>
    <submittedName>
        <fullName evidence="3">CHAT domain-containing protein</fullName>
    </submittedName>
</protein>
<comment type="caution">
    <text evidence="3">The sequence shown here is derived from an EMBL/GenBank/DDBJ whole genome shotgun (WGS) entry which is preliminary data.</text>
</comment>
<evidence type="ECO:0000313" key="4">
    <source>
        <dbReference type="Proteomes" id="UP001175228"/>
    </source>
</evidence>